<evidence type="ECO:0000256" key="7">
    <source>
        <dbReference type="ARBA" id="ARBA00023136"/>
    </source>
</evidence>
<dbReference type="AlphaFoldDB" id="A0A8H5FP03"/>
<comment type="caution">
    <text evidence="13">The sequence shown here is derived from an EMBL/GenBank/DDBJ whole genome shotgun (WGS) entry which is preliminary data.</text>
</comment>
<evidence type="ECO:0000256" key="2">
    <source>
        <dbReference type="ARBA" id="ARBA00010996"/>
    </source>
</evidence>
<dbReference type="PROSITE" id="PS51352">
    <property type="entry name" value="THIOREDOXIN_2"/>
    <property type="match status" value="1"/>
</dbReference>
<feature type="binding site" evidence="9">
    <location>
        <position position="242"/>
    </location>
    <ligand>
        <name>Cu cation</name>
        <dbReference type="ChEBI" id="CHEBI:23378"/>
    </ligand>
</feature>
<dbReference type="OrthoDB" id="270009at2759"/>
<keyword evidence="14" id="KW-1185">Reference proteome</keyword>
<proteinExistence type="inferred from homology"/>
<evidence type="ECO:0000256" key="5">
    <source>
        <dbReference type="ARBA" id="ARBA00023008"/>
    </source>
</evidence>
<dbReference type="EMBL" id="JAACJO010000081">
    <property type="protein sequence ID" value="KAF5343844.1"/>
    <property type="molecule type" value="Genomic_DNA"/>
</dbReference>
<dbReference type="GO" id="GO:0016531">
    <property type="term" value="F:copper chaperone activity"/>
    <property type="evidence" value="ECO:0007669"/>
    <property type="project" value="InterPro"/>
</dbReference>
<dbReference type="InterPro" id="IPR017276">
    <property type="entry name" value="Synth_of_cyt-c-oxidase_Sco1/2"/>
</dbReference>
<dbReference type="Proteomes" id="UP000559027">
    <property type="component" value="Unassembled WGS sequence"/>
</dbReference>
<keyword evidence="10" id="KW-1015">Disulfide bond</keyword>
<evidence type="ECO:0000256" key="11">
    <source>
        <dbReference type="SAM" id="Phobius"/>
    </source>
</evidence>
<dbReference type="Gene3D" id="3.40.30.10">
    <property type="entry name" value="Glutaredoxin"/>
    <property type="match status" value="1"/>
</dbReference>
<feature type="binding site" evidence="9">
    <location>
        <position position="155"/>
    </location>
    <ligand>
        <name>Cu cation</name>
        <dbReference type="ChEBI" id="CHEBI:23378"/>
    </ligand>
</feature>
<dbReference type="GO" id="GO:0005743">
    <property type="term" value="C:mitochondrial inner membrane"/>
    <property type="evidence" value="ECO:0007669"/>
    <property type="project" value="UniProtKB-SubCell"/>
</dbReference>
<evidence type="ECO:0000256" key="10">
    <source>
        <dbReference type="PIRSR" id="PIRSR603782-2"/>
    </source>
</evidence>
<comment type="similarity">
    <text evidence="2 8">Belongs to the SCO1/2 family.</text>
</comment>
<keyword evidence="7 11" id="KW-0472">Membrane</keyword>
<sequence length="289" mass="32921">MLSRRALAGLFQKQNAHLLRTRNRYPINELCPGHRNLSQSLRRQSQSQRERNAVGVFTPTSAAIFVATGVGLFFYFRHEKQKLLEERGQQLFQDSPVSITELSNRKGEKQSTIRTTKRWRPFSLTSSKGEPFTEKDMLGKWSLVYFGFTNCPDICPAELDKMGLVLNKVEADLGKIFLPIFISVDPARDTPERMNRYLAEFHPSLIGLVGPYDATKATCKAYRVYFSTPPNADPKGDYLVDHSIFVYLMDPDGHFVEAFGQNVESDQIVTKIEEEIGEWEKEKGSKTSI</sequence>
<dbReference type="FunFam" id="3.40.30.10:FF:000013">
    <property type="entry name" value="Blast:Protein SCO1 homolog, mitochondrial"/>
    <property type="match status" value="1"/>
</dbReference>
<dbReference type="InterPro" id="IPR036249">
    <property type="entry name" value="Thioredoxin-like_sf"/>
</dbReference>
<dbReference type="InterPro" id="IPR003782">
    <property type="entry name" value="SCO1/SenC"/>
</dbReference>
<name>A0A8H5FP03_9AGAR</name>
<gene>
    <name evidence="13" type="ORF">D9756_011342</name>
</gene>
<dbReference type="InterPro" id="IPR013766">
    <property type="entry name" value="Thioredoxin_domain"/>
</dbReference>
<evidence type="ECO:0000259" key="12">
    <source>
        <dbReference type="PROSITE" id="PS51352"/>
    </source>
</evidence>
<evidence type="ECO:0000313" key="14">
    <source>
        <dbReference type="Proteomes" id="UP000559027"/>
    </source>
</evidence>
<feature type="domain" description="Thioredoxin" evidence="12">
    <location>
        <begin position="113"/>
        <end position="277"/>
    </location>
</feature>
<organism evidence="13 14">
    <name type="scientific">Leucocoprinus leucothites</name>
    <dbReference type="NCBI Taxonomy" id="201217"/>
    <lineage>
        <taxon>Eukaryota</taxon>
        <taxon>Fungi</taxon>
        <taxon>Dikarya</taxon>
        <taxon>Basidiomycota</taxon>
        <taxon>Agaricomycotina</taxon>
        <taxon>Agaricomycetes</taxon>
        <taxon>Agaricomycetidae</taxon>
        <taxon>Agaricales</taxon>
        <taxon>Agaricineae</taxon>
        <taxon>Agaricaceae</taxon>
        <taxon>Leucocoprinus</taxon>
    </lineage>
</organism>
<dbReference type="GO" id="GO:0005507">
    <property type="term" value="F:copper ion binding"/>
    <property type="evidence" value="ECO:0007669"/>
    <property type="project" value="InterPro"/>
</dbReference>
<feature type="binding site" evidence="9">
    <location>
        <position position="151"/>
    </location>
    <ligand>
        <name>Cu cation</name>
        <dbReference type="ChEBI" id="CHEBI:23378"/>
    </ligand>
</feature>
<reference evidence="13 14" key="1">
    <citation type="journal article" date="2020" name="ISME J.">
        <title>Uncovering the hidden diversity of litter-decomposition mechanisms in mushroom-forming fungi.</title>
        <authorList>
            <person name="Floudas D."/>
            <person name="Bentzer J."/>
            <person name="Ahren D."/>
            <person name="Johansson T."/>
            <person name="Persson P."/>
            <person name="Tunlid A."/>
        </authorList>
    </citation>
    <scope>NUCLEOTIDE SEQUENCE [LARGE SCALE GENOMIC DNA]</scope>
    <source>
        <strain evidence="13 14">CBS 146.42</strain>
    </source>
</reference>
<dbReference type="GO" id="GO:0006878">
    <property type="term" value="P:intracellular copper ion homeostasis"/>
    <property type="evidence" value="ECO:0007669"/>
    <property type="project" value="UniProtKB-UniRule"/>
</dbReference>
<dbReference type="SUPFAM" id="SSF52833">
    <property type="entry name" value="Thioredoxin-like"/>
    <property type="match status" value="1"/>
</dbReference>
<dbReference type="PANTHER" id="PTHR12151:SF5">
    <property type="entry name" value="AT19154P"/>
    <property type="match status" value="1"/>
</dbReference>
<dbReference type="CDD" id="cd02968">
    <property type="entry name" value="SCO"/>
    <property type="match status" value="1"/>
</dbReference>
<feature type="transmembrane region" description="Helical" evidence="11">
    <location>
        <begin position="52"/>
        <end position="76"/>
    </location>
</feature>
<keyword evidence="4 8" id="KW-0999">Mitochondrion inner membrane</keyword>
<keyword evidence="11" id="KW-0812">Transmembrane</keyword>
<protein>
    <recommendedName>
        <fullName evidence="12">Thioredoxin domain-containing protein</fullName>
    </recommendedName>
</protein>
<dbReference type="PANTHER" id="PTHR12151">
    <property type="entry name" value="ELECTRON TRANSPORT PROTIN SCO1/SENC FAMILY MEMBER"/>
    <property type="match status" value="1"/>
</dbReference>
<keyword evidence="6 8" id="KW-0496">Mitochondrion</keyword>
<evidence type="ECO:0000256" key="9">
    <source>
        <dbReference type="PIRSR" id="PIRSR037736-1"/>
    </source>
</evidence>
<evidence type="ECO:0000313" key="13">
    <source>
        <dbReference type="EMBL" id="KAF5343844.1"/>
    </source>
</evidence>
<evidence type="ECO:0000256" key="1">
    <source>
        <dbReference type="ARBA" id="ARBA00004273"/>
    </source>
</evidence>
<accession>A0A8H5FP03</accession>
<evidence type="ECO:0000256" key="6">
    <source>
        <dbReference type="ARBA" id="ARBA00023128"/>
    </source>
</evidence>
<keyword evidence="11" id="KW-1133">Transmembrane helix</keyword>
<evidence type="ECO:0000256" key="4">
    <source>
        <dbReference type="ARBA" id="ARBA00022792"/>
    </source>
</evidence>
<feature type="disulfide bond" description="Redox-active" evidence="10">
    <location>
        <begin position="151"/>
        <end position="155"/>
    </location>
</feature>
<dbReference type="Pfam" id="PF02630">
    <property type="entry name" value="SCO1-SenC"/>
    <property type="match status" value="1"/>
</dbReference>
<dbReference type="GO" id="GO:0033617">
    <property type="term" value="P:mitochondrial respiratory chain complex IV assembly"/>
    <property type="evidence" value="ECO:0007669"/>
    <property type="project" value="TreeGrafter"/>
</dbReference>
<keyword evidence="5 9" id="KW-0186">Copper</keyword>
<evidence type="ECO:0000256" key="3">
    <source>
        <dbReference type="ARBA" id="ARBA00022723"/>
    </source>
</evidence>
<dbReference type="PIRSF" id="PIRSF037736">
    <property type="entry name" value="SCO1"/>
    <property type="match status" value="1"/>
</dbReference>
<keyword evidence="3 9" id="KW-0479">Metal-binding</keyword>
<comment type="subcellular location">
    <subcellularLocation>
        <location evidence="1 8">Mitochondrion inner membrane</location>
    </subcellularLocation>
</comment>
<evidence type="ECO:0000256" key="8">
    <source>
        <dbReference type="PIRNR" id="PIRNR037736"/>
    </source>
</evidence>